<evidence type="ECO:0000313" key="5">
    <source>
        <dbReference type="Proteomes" id="UP000262583"/>
    </source>
</evidence>
<dbReference type="SUPFAM" id="SSF55846">
    <property type="entry name" value="N-acetylmuramoyl-L-alanine amidase-like"/>
    <property type="match status" value="1"/>
</dbReference>
<protein>
    <submittedName>
        <fullName evidence="4">N-acetylmuramoyl-L-alanine amidase</fullName>
    </submittedName>
</protein>
<dbReference type="GO" id="GO:0008745">
    <property type="term" value="F:N-acetylmuramoyl-L-alanine amidase activity"/>
    <property type="evidence" value="ECO:0007669"/>
    <property type="project" value="InterPro"/>
</dbReference>
<dbReference type="InterPro" id="IPR002502">
    <property type="entry name" value="Amidase_domain"/>
</dbReference>
<dbReference type="InterPro" id="IPR015510">
    <property type="entry name" value="PGRP"/>
</dbReference>
<organism evidence="4 5">
    <name type="scientific">Sumerlaea chitinivorans</name>
    <dbReference type="NCBI Taxonomy" id="2250252"/>
    <lineage>
        <taxon>Bacteria</taxon>
        <taxon>Candidatus Sumerlaeota</taxon>
        <taxon>Candidatus Sumerlaeia</taxon>
        <taxon>Candidatus Sumerlaeales</taxon>
        <taxon>Candidatus Sumerlaeaceae</taxon>
        <taxon>Candidatus Sumerlaea</taxon>
    </lineage>
</organism>
<dbReference type="Proteomes" id="UP000262583">
    <property type="component" value="Chromosome"/>
</dbReference>
<evidence type="ECO:0000313" key="4">
    <source>
        <dbReference type="EMBL" id="AXA35665.1"/>
    </source>
</evidence>
<dbReference type="SMART" id="SM00701">
    <property type="entry name" value="PGRP"/>
    <property type="match status" value="1"/>
</dbReference>
<feature type="region of interest" description="Disordered" evidence="2">
    <location>
        <begin position="1"/>
        <end position="25"/>
    </location>
</feature>
<dbReference type="InterPro" id="IPR036505">
    <property type="entry name" value="Amidase/PGRP_sf"/>
</dbReference>
<sequence>MKPHTPTRITIHHEGSPKPLTPDQDPKKLLQNLQKWGRRERGWPDLPYHFLVDLDGNIYAGRNPQFVGDTNTNYDPTGHLLISVMGNYEIQAPNEKQLNAISELVAWLCDYYNIPPETVRCHQEYVPTTLCPGKYLAPYVLSGFFEGEVRKRIREAYVGQTKQ</sequence>
<dbReference type="PANTHER" id="PTHR11022">
    <property type="entry name" value="PEPTIDOGLYCAN RECOGNITION PROTEIN"/>
    <property type="match status" value="1"/>
</dbReference>
<gene>
    <name evidence="4" type="ORF">BRCON_0888</name>
</gene>
<evidence type="ECO:0000259" key="3">
    <source>
        <dbReference type="SMART" id="SM00701"/>
    </source>
</evidence>
<dbReference type="InterPro" id="IPR006619">
    <property type="entry name" value="PGRP_domain_met/bac"/>
</dbReference>
<dbReference type="CDD" id="cd06583">
    <property type="entry name" value="PGRP"/>
    <property type="match status" value="1"/>
</dbReference>
<name>A0A2Z4Y5G1_SUMC1</name>
<dbReference type="KEGG" id="schv:BRCON_0888"/>
<reference evidence="4 5" key="1">
    <citation type="submission" date="2018-05" db="EMBL/GenBank/DDBJ databases">
        <title>A metagenomic window into the 2 km-deep terrestrial subsurface aquifer revealed taxonomically and functionally diverse microbial community comprising novel uncultured bacterial lineages.</title>
        <authorList>
            <person name="Kadnikov V.V."/>
            <person name="Mardanov A.V."/>
            <person name="Beletsky A.V."/>
            <person name="Banks D."/>
            <person name="Pimenov N.V."/>
            <person name="Frank Y.A."/>
            <person name="Karnachuk O.V."/>
            <person name="Ravin N.V."/>
        </authorList>
    </citation>
    <scope>NUCLEOTIDE SEQUENCE [LARGE SCALE GENOMIC DNA]</scope>
    <source>
        <strain evidence="4">BY</strain>
    </source>
</reference>
<comment type="similarity">
    <text evidence="1">Belongs to the N-acetylmuramoyl-L-alanine amidase 2 family.</text>
</comment>
<dbReference type="Gene3D" id="3.40.80.10">
    <property type="entry name" value="Peptidoglycan recognition protein-like"/>
    <property type="match status" value="1"/>
</dbReference>
<feature type="domain" description="Peptidoglycan recognition protein family" evidence="3">
    <location>
        <begin position="1"/>
        <end position="126"/>
    </location>
</feature>
<dbReference type="GO" id="GO:0008270">
    <property type="term" value="F:zinc ion binding"/>
    <property type="evidence" value="ECO:0007669"/>
    <property type="project" value="InterPro"/>
</dbReference>
<dbReference type="GO" id="GO:0009253">
    <property type="term" value="P:peptidoglycan catabolic process"/>
    <property type="evidence" value="ECO:0007669"/>
    <property type="project" value="InterPro"/>
</dbReference>
<evidence type="ECO:0000256" key="2">
    <source>
        <dbReference type="SAM" id="MobiDB-lite"/>
    </source>
</evidence>
<proteinExistence type="inferred from homology"/>
<evidence type="ECO:0000256" key="1">
    <source>
        <dbReference type="ARBA" id="ARBA00007553"/>
    </source>
</evidence>
<dbReference type="AlphaFoldDB" id="A0A2Z4Y5G1"/>
<dbReference type="Pfam" id="PF01510">
    <property type="entry name" value="Amidase_2"/>
    <property type="match status" value="1"/>
</dbReference>
<dbReference type="EMBL" id="CP030759">
    <property type="protein sequence ID" value="AXA35665.1"/>
    <property type="molecule type" value="Genomic_DNA"/>
</dbReference>
<dbReference type="PANTHER" id="PTHR11022:SF41">
    <property type="entry name" value="PEPTIDOGLYCAN-RECOGNITION PROTEIN LC-RELATED"/>
    <property type="match status" value="1"/>
</dbReference>
<accession>A0A2Z4Y5G1</accession>